<sequence>MLNANRPICPLLWRGSQPPPHVVVTLAFCMKLDPADLP</sequence>
<proteinExistence type="predicted"/>
<evidence type="ECO:0000313" key="2">
    <source>
        <dbReference type="Proteomes" id="UP000574717"/>
    </source>
</evidence>
<name>A0A6V8NKM8_9ACTN</name>
<feature type="non-terminal residue" evidence="1">
    <location>
        <position position="38"/>
    </location>
</feature>
<comment type="caution">
    <text evidence="1">The sequence shown here is derived from an EMBL/GenBank/DDBJ whole genome shotgun (WGS) entry which is preliminary data.</text>
</comment>
<organism evidence="1 2">
    <name type="scientific">Candidatus Hakubella thermalkaliphila</name>
    <dbReference type="NCBI Taxonomy" id="2754717"/>
    <lineage>
        <taxon>Bacteria</taxon>
        <taxon>Bacillati</taxon>
        <taxon>Actinomycetota</taxon>
        <taxon>Actinomycetota incertae sedis</taxon>
        <taxon>Candidatus Hakubellales</taxon>
        <taxon>Candidatus Hakubellaceae</taxon>
        <taxon>Candidatus Hakubella</taxon>
    </lineage>
</organism>
<gene>
    <name evidence="1" type="ORF">HKBW3S03_02140</name>
</gene>
<dbReference type="EMBL" id="BLRU01000574">
    <property type="protein sequence ID" value="GFP20637.1"/>
    <property type="molecule type" value="Genomic_DNA"/>
</dbReference>
<dbReference type="AlphaFoldDB" id="A0A6V8NKM8"/>
<evidence type="ECO:0000313" key="1">
    <source>
        <dbReference type="EMBL" id="GFP20637.1"/>
    </source>
</evidence>
<accession>A0A6V8NKM8</accession>
<reference evidence="1 2" key="1">
    <citation type="journal article" date="2020" name="Front. Microbiol.">
        <title>Single-cell genomics of novel Actinobacteria with the Wood-Ljungdahl pathway discovered in a serpentinizing system.</title>
        <authorList>
            <person name="Merino N."/>
            <person name="Kawai M."/>
            <person name="Boyd E.S."/>
            <person name="Colman D.R."/>
            <person name="McGlynn S.E."/>
            <person name="Nealson K.H."/>
            <person name="Kurokawa K."/>
            <person name="Hongoh Y."/>
        </authorList>
    </citation>
    <scope>NUCLEOTIDE SEQUENCE [LARGE SCALE GENOMIC DNA]</scope>
    <source>
        <strain evidence="1 2">S03</strain>
    </source>
</reference>
<protein>
    <submittedName>
        <fullName evidence="1">Uncharacterized protein</fullName>
    </submittedName>
</protein>
<dbReference type="Proteomes" id="UP000574717">
    <property type="component" value="Unassembled WGS sequence"/>
</dbReference>